<dbReference type="Pfam" id="PF14433">
    <property type="entry name" value="SUKH-3"/>
    <property type="match status" value="1"/>
</dbReference>
<dbReference type="RefSeq" id="WP_229917872.1">
    <property type="nucleotide sequence ID" value="NZ_BJMN01000022.1"/>
</dbReference>
<evidence type="ECO:0000313" key="1">
    <source>
        <dbReference type="EMBL" id="GEB58051.1"/>
    </source>
</evidence>
<evidence type="ECO:0000313" key="2">
    <source>
        <dbReference type="Proteomes" id="UP000315226"/>
    </source>
</evidence>
<dbReference type="EMBL" id="BJMN01000022">
    <property type="protein sequence ID" value="GEB58051.1"/>
    <property type="molecule type" value="Genomic_DNA"/>
</dbReference>
<comment type="caution">
    <text evidence="1">The sequence shown here is derived from an EMBL/GenBank/DDBJ whole genome shotgun (WGS) entry which is preliminary data.</text>
</comment>
<proteinExistence type="predicted"/>
<protein>
    <recommendedName>
        <fullName evidence="3">SUKH-3 domain containing protein</fullName>
    </recommendedName>
</protein>
<keyword evidence="2" id="KW-1185">Reference proteome</keyword>
<dbReference type="Proteomes" id="UP000315226">
    <property type="component" value="Unassembled WGS sequence"/>
</dbReference>
<organism evidence="1 2">
    <name type="scientific">Streptomyces gardneri</name>
    <dbReference type="NCBI Taxonomy" id="66892"/>
    <lineage>
        <taxon>Bacteria</taxon>
        <taxon>Bacillati</taxon>
        <taxon>Actinomycetota</taxon>
        <taxon>Actinomycetes</taxon>
        <taxon>Kitasatosporales</taxon>
        <taxon>Streptomycetaceae</taxon>
        <taxon>Streptomyces</taxon>
    </lineage>
</organism>
<accession>A0A4Y3RJN3</accession>
<reference evidence="1 2" key="1">
    <citation type="submission" date="2019-06" db="EMBL/GenBank/DDBJ databases">
        <title>Whole genome shotgun sequence of Streptomyces gardneri NBRC 12865.</title>
        <authorList>
            <person name="Hosoyama A."/>
            <person name="Uohara A."/>
            <person name="Ohji S."/>
            <person name="Ichikawa N."/>
        </authorList>
    </citation>
    <scope>NUCLEOTIDE SEQUENCE [LARGE SCALE GENOMIC DNA]</scope>
    <source>
        <strain evidence="1 2">NBRC 12865</strain>
    </source>
</reference>
<evidence type="ECO:0008006" key="3">
    <source>
        <dbReference type="Google" id="ProtNLM"/>
    </source>
</evidence>
<name>A0A4Y3RJN3_9ACTN</name>
<gene>
    <name evidence="1" type="ORF">SGA01_36560</name>
</gene>
<sequence length="157" mass="17328">MTSRMSAREVEAVLAGAGWAPGRDIGDRLPVLLRCVTDRFAEEGHPVEPFPAALDFVREFGGLRLEIPGTPPDAIGLTPHWIYEESAEDVAELAGNLGQRLFPVGYETFDGAMLLVDETGRFFLLHHTGPYFLGESAYEAVSCLLRGPQQEARDHFR</sequence>
<dbReference type="AlphaFoldDB" id="A0A4Y3RJN3"/>
<dbReference type="InterPro" id="IPR025850">
    <property type="entry name" value="SUKH-3"/>
</dbReference>